<dbReference type="GO" id="GO:0009279">
    <property type="term" value="C:cell outer membrane"/>
    <property type="evidence" value="ECO:0007669"/>
    <property type="project" value="UniProtKB-SubCell"/>
</dbReference>
<feature type="chain" id="PRO_5019586236" evidence="4">
    <location>
        <begin position="21"/>
        <end position="796"/>
    </location>
</feature>
<protein>
    <submittedName>
        <fullName evidence="6">TonB-dependent receptor</fullName>
    </submittedName>
</protein>
<keyword evidence="2" id="KW-0472">Membrane</keyword>
<reference evidence="6 7" key="1">
    <citation type="submission" date="2018-11" db="EMBL/GenBank/DDBJ databases">
        <title>Chryseotalea sanarue gen. nov., sp., nov., a member of the family Cytophagaceae, isolated from a brackish lake in Hamamatsu Japan.</title>
        <authorList>
            <person name="Maejima Y."/>
            <person name="Iino T."/>
            <person name="Muraguchi Y."/>
            <person name="Fukuda K."/>
            <person name="Ohkuma M."/>
            <person name="Moriuchi R."/>
            <person name="Dohra H."/>
            <person name="Kimbara K."/>
            <person name="Shintani M."/>
        </authorList>
    </citation>
    <scope>NUCLEOTIDE SEQUENCE [LARGE SCALE GENOMIC DNA]</scope>
    <source>
        <strain evidence="6 7">Ys</strain>
    </source>
</reference>
<dbReference type="AlphaFoldDB" id="A0A401U4R4"/>
<dbReference type="EMBL" id="BHXQ01000001">
    <property type="protein sequence ID" value="GCC49891.1"/>
    <property type="molecule type" value="Genomic_DNA"/>
</dbReference>
<proteinExistence type="predicted"/>
<dbReference type="InterPro" id="IPR036942">
    <property type="entry name" value="Beta-barrel_TonB_sf"/>
</dbReference>
<evidence type="ECO:0000313" key="6">
    <source>
        <dbReference type="EMBL" id="GCC49891.1"/>
    </source>
</evidence>
<name>A0A401U4R4_9BACT</name>
<feature type="signal peptide" evidence="4">
    <location>
        <begin position="1"/>
        <end position="20"/>
    </location>
</feature>
<dbReference type="SUPFAM" id="SSF49464">
    <property type="entry name" value="Carboxypeptidase regulatory domain-like"/>
    <property type="match status" value="1"/>
</dbReference>
<organism evidence="6 7">
    <name type="scientific">Chryseotalea sanaruensis</name>
    <dbReference type="NCBI Taxonomy" id="2482724"/>
    <lineage>
        <taxon>Bacteria</taxon>
        <taxon>Pseudomonadati</taxon>
        <taxon>Bacteroidota</taxon>
        <taxon>Cytophagia</taxon>
        <taxon>Cytophagales</taxon>
        <taxon>Chryseotaleaceae</taxon>
        <taxon>Chryseotalea</taxon>
    </lineage>
</organism>
<keyword evidence="4" id="KW-0732">Signal</keyword>
<feature type="domain" description="TonB-dependent receptor plug" evidence="5">
    <location>
        <begin position="142"/>
        <end position="220"/>
    </location>
</feature>
<keyword evidence="6" id="KW-0675">Receptor</keyword>
<evidence type="ECO:0000256" key="2">
    <source>
        <dbReference type="ARBA" id="ARBA00023136"/>
    </source>
</evidence>
<sequence length="796" mass="89586">MQKLYYFLIICFFQTISVTAQDKVTINGYIKDASNGEALIGATVYVRSLSAGTTTNVYGFYSLTLPAGTYDVEFTYIGYAKQVSNQELIKNIRFDVEMESQGEQLKEVVISAEKEQSIVQSVEMSVNKLDIKTISKIPAFLGEVDVIRSLQQLPGVATVGEGASGFNVRGGSVGQNLILLDEASVYNSSHLLGFFSVFNPDAVKDTKLYKAAIPAQYGGRLASLLDVRMKEGNNKEFEANGGIGTIFSRLALEAPIVKDKGSFIVAGRRSYIDVLARPFVEVLQDGAKLNFYDLTGKANYSINEKNKIFLSGYFGRDVFFFDGDQGFSWGNKTGTLRYNRIFNDRLFANFSAIFSEYDYSLQFGEDDQDYFRWKSSITNYTFKPNFSYFLNSDNEISFGAEATYYEFTPADAVASSGGGPIPLTVDRKYNLENSFYLSNDQKIGDAFTLQYGLRYSSFYSFGPGKNVIYYDTIPGKRRRPNTSLEQEVSSGDVLSQYSNLEPRLSIKAQLNNTTSIKASYNRMVQYLHLISNTTASNPLDVWTPSSNNILPEIGDQLAVGYFKSFGNNDLYQFSAETYYRQTENQIDYIDGANLLINQYLEGELLSGRGRAYGLELYFQKQEGRFNGWISYTLGKTELQVEGINRGDWYATRYDQRHNLKLTGFYELNKRLSLSANFTYVSGTPATFPTSRYVVQGILIPYNANESRGNVRLPDFHRLDLSVRLDGKAEKANGKQRKNTDYWVFGLYNVYARKNPFSIYFTQGSERVPVGSAINSEARQLAIIGTIIPSISYNFHF</sequence>
<dbReference type="InterPro" id="IPR008969">
    <property type="entry name" value="CarboxyPept-like_regulatory"/>
</dbReference>
<keyword evidence="7" id="KW-1185">Reference proteome</keyword>
<keyword evidence="3" id="KW-0998">Cell outer membrane</keyword>
<dbReference type="Pfam" id="PF13715">
    <property type="entry name" value="CarbopepD_reg_2"/>
    <property type="match status" value="1"/>
</dbReference>
<evidence type="ECO:0000313" key="7">
    <source>
        <dbReference type="Proteomes" id="UP000288227"/>
    </source>
</evidence>
<dbReference type="OrthoDB" id="1111684at2"/>
<dbReference type="Pfam" id="PF07715">
    <property type="entry name" value="Plug"/>
    <property type="match status" value="1"/>
</dbReference>
<dbReference type="InterPro" id="IPR037066">
    <property type="entry name" value="Plug_dom_sf"/>
</dbReference>
<evidence type="ECO:0000256" key="3">
    <source>
        <dbReference type="ARBA" id="ARBA00023237"/>
    </source>
</evidence>
<comment type="subcellular location">
    <subcellularLocation>
        <location evidence="1">Cell outer membrane</location>
    </subcellularLocation>
</comment>
<evidence type="ECO:0000256" key="1">
    <source>
        <dbReference type="ARBA" id="ARBA00004442"/>
    </source>
</evidence>
<dbReference type="Proteomes" id="UP000288227">
    <property type="component" value="Unassembled WGS sequence"/>
</dbReference>
<comment type="caution">
    <text evidence="6">The sequence shown here is derived from an EMBL/GenBank/DDBJ whole genome shotgun (WGS) entry which is preliminary data.</text>
</comment>
<dbReference type="RefSeq" id="WP_127120558.1">
    <property type="nucleotide sequence ID" value="NZ_BHXQ01000001.1"/>
</dbReference>
<evidence type="ECO:0000256" key="4">
    <source>
        <dbReference type="SAM" id="SignalP"/>
    </source>
</evidence>
<dbReference type="SUPFAM" id="SSF56935">
    <property type="entry name" value="Porins"/>
    <property type="match status" value="1"/>
</dbReference>
<dbReference type="InterPro" id="IPR012910">
    <property type="entry name" value="Plug_dom"/>
</dbReference>
<dbReference type="Gene3D" id="2.60.40.1120">
    <property type="entry name" value="Carboxypeptidase-like, regulatory domain"/>
    <property type="match status" value="1"/>
</dbReference>
<gene>
    <name evidence="6" type="ORF">SanaruYs_01050</name>
</gene>
<accession>A0A401U4R4</accession>
<evidence type="ECO:0000259" key="5">
    <source>
        <dbReference type="Pfam" id="PF07715"/>
    </source>
</evidence>
<dbReference type="Gene3D" id="2.40.170.20">
    <property type="entry name" value="TonB-dependent receptor, beta-barrel domain"/>
    <property type="match status" value="1"/>
</dbReference>
<dbReference type="Gene3D" id="2.170.130.10">
    <property type="entry name" value="TonB-dependent receptor, plug domain"/>
    <property type="match status" value="1"/>
</dbReference>